<evidence type="ECO:0000313" key="3">
    <source>
        <dbReference type="EMBL" id="MBK1815651.1"/>
    </source>
</evidence>
<dbReference type="RefSeq" id="WP_200350610.1">
    <property type="nucleotide sequence ID" value="NZ_BAABHZ010000008.1"/>
</dbReference>
<keyword evidence="2" id="KW-0472">Membrane</keyword>
<evidence type="ECO:0000256" key="1">
    <source>
        <dbReference type="SAM" id="MobiDB-lite"/>
    </source>
</evidence>
<gene>
    <name evidence="3" type="ORF">JIN84_08490</name>
</gene>
<evidence type="ECO:0000313" key="4">
    <source>
        <dbReference type="Proteomes" id="UP000600139"/>
    </source>
</evidence>
<feature type="region of interest" description="Disordered" evidence="1">
    <location>
        <begin position="489"/>
        <end position="510"/>
    </location>
</feature>
<feature type="compositionally biased region" description="Basic residues" evidence="1">
    <location>
        <begin position="44"/>
        <end position="55"/>
    </location>
</feature>
<feature type="compositionally biased region" description="Basic and acidic residues" evidence="1">
    <location>
        <begin position="7"/>
        <end position="18"/>
    </location>
</feature>
<dbReference type="Proteomes" id="UP000600139">
    <property type="component" value="Unassembled WGS sequence"/>
</dbReference>
<sequence>MSAAPSEPEKYSIDEMMNRLKQSSAGNPEEGELVTRADGSQAVRVRKRKRRSSQPHKKDAERIRRARAVQIAAALILVLLAALTIGVGIIYANSGPFRNSLVTKIGESTGAKAELHQFRMNPKTANANYLILEWPQGSLLKTMNFRGLNAEIFPSSFLGKSMTGEEVTAIESKIALQYPQPGQPRRAGPAAGSSLPVNFGRYRTRLMDVTLGSGPSTISLSKAEGSYTASNIKGRPQLSVSKGELGIPNWPKLRLDRALVEFRGEEADIISFRMLHEKDNRGSFQLSGTLSPYKPEQVASLAATLELFPLSGLIGPALGGLIEGEVDTEPADTSNFLSFQPTANSLAKLDVTVAASPGSAIRMHGFPFLNAISEALGDDKWFVSPVFESHSQVHLIREGGAVTLRDVRLESKSRMAMKGEISLTTKNTLSGTLEVGLSETILLASRHQRLISMFGPATEGFCWITLQLGGQANAPTDDFKALFDAAKTGAGPSAPAGTPASTFEELTRPK</sequence>
<organism evidence="3 4">
    <name type="scientific">Luteolibacter yonseiensis</name>
    <dbReference type="NCBI Taxonomy" id="1144680"/>
    <lineage>
        <taxon>Bacteria</taxon>
        <taxon>Pseudomonadati</taxon>
        <taxon>Verrucomicrobiota</taxon>
        <taxon>Verrucomicrobiia</taxon>
        <taxon>Verrucomicrobiales</taxon>
        <taxon>Verrucomicrobiaceae</taxon>
        <taxon>Luteolibacter</taxon>
    </lineage>
</organism>
<name>A0A934R289_9BACT</name>
<evidence type="ECO:0000256" key="2">
    <source>
        <dbReference type="SAM" id="Phobius"/>
    </source>
</evidence>
<feature type="region of interest" description="Disordered" evidence="1">
    <location>
        <begin position="1"/>
        <end position="62"/>
    </location>
</feature>
<dbReference type="EMBL" id="JAENIK010000009">
    <property type="protein sequence ID" value="MBK1815651.1"/>
    <property type="molecule type" value="Genomic_DNA"/>
</dbReference>
<keyword evidence="2" id="KW-1133">Transmembrane helix</keyword>
<protein>
    <submittedName>
        <fullName evidence="3">Uncharacterized protein</fullName>
    </submittedName>
</protein>
<comment type="caution">
    <text evidence="3">The sequence shown here is derived from an EMBL/GenBank/DDBJ whole genome shotgun (WGS) entry which is preliminary data.</text>
</comment>
<keyword evidence="2" id="KW-0812">Transmembrane</keyword>
<reference evidence="3" key="1">
    <citation type="submission" date="2021-01" db="EMBL/GenBank/DDBJ databases">
        <title>Modified the classification status of verrucomicrobia.</title>
        <authorList>
            <person name="Feng X."/>
        </authorList>
    </citation>
    <scope>NUCLEOTIDE SEQUENCE</scope>
    <source>
        <strain evidence="3">JCM 18052</strain>
    </source>
</reference>
<dbReference type="AlphaFoldDB" id="A0A934R289"/>
<keyword evidence="4" id="KW-1185">Reference proteome</keyword>
<feature type="transmembrane region" description="Helical" evidence="2">
    <location>
        <begin position="71"/>
        <end position="92"/>
    </location>
</feature>
<feature type="compositionally biased region" description="Low complexity" evidence="1">
    <location>
        <begin position="489"/>
        <end position="502"/>
    </location>
</feature>
<accession>A0A934R289</accession>
<proteinExistence type="predicted"/>